<dbReference type="GO" id="GO:0005634">
    <property type="term" value="C:nucleus"/>
    <property type="evidence" value="ECO:0007669"/>
    <property type="project" value="TreeGrafter"/>
</dbReference>
<reference evidence="5" key="1">
    <citation type="journal article" date="2013" name="Genome Announc.">
        <title>Draft genome sequence of the grapevine dieback fungus Eutypa lata UCR-EL1.</title>
        <authorList>
            <person name="Blanco-Ulate B."/>
            <person name="Rolshausen P.E."/>
            <person name="Cantu D."/>
        </authorList>
    </citation>
    <scope>NUCLEOTIDE SEQUENCE [LARGE SCALE GENOMIC DNA]</scope>
    <source>
        <strain evidence="5">UCR-EL1</strain>
    </source>
</reference>
<evidence type="ECO:0000259" key="3">
    <source>
        <dbReference type="Pfam" id="PF03959"/>
    </source>
</evidence>
<dbReference type="AlphaFoldDB" id="M7TLB7"/>
<proteinExistence type="predicted"/>
<keyword evidence="5" id="KW-1185">Reference proteome</keyword>
<dbReference type="Pfam" id="PF03959">
    <property type="entry name" value="FSH1"/>
    <property type="match status" value="1"/>
</dbReference>
<evidence type="ECO:0000313" key="4">
    <source>
        <dbReference type="EMBL" id="EMR70731.1"/>
    </source>
</evidence>
<dbReference type="SUPFAM" id="SSF53474">
    <property type="entry name" value="alpha/beta-Hydrolases"/>
    <property type="match status" value="1"/>
</dbReference>
<dbReference type="PANTHER" id="PTHR48070:SF6">
    <property type="entry name" value="ESTERASE OVCA2"/>
    <property type="match status" value="1"/>
</dbReference>
<evidence type="ECO:0000256" key="2">
    <source>
        <dbReference type="SAM" id="MobiDB-lite"/>
    </source>
</evidence>
<dbReference type="GO" id="GO:0016787">
    <property type="term" value="F:hydrolase activity"/>
    <property type="evidence" value="ECO:0007669"/>
    <property type="project" value="UniProtKB-KW"/>
</dbReference>
<dbReference type="InterPro" id="IPR005645">
    <property type="entry name" value="FSH-like_dom"/>
</dbReference>
<dbReference type="eggNOG" id="KOG2551">
    <property type="taxonomic scope" value="Eukaryota"/>
</dbReference>
<dbReference type="PANTHER" id="PTHR48070">
    <property type="entry name" value="ESTERASE OVCA2"/>
    <property type="match status" value="1"/>
</dbReference>
<feature type="domain" description="Serine hydrolase" evidence="3">
    <location>
        <begin position="28"/>
        <end position="285"/>
    </location>
</feature>
<dbReference type="GO" id="GO:0005737">
    <property type="term" value="C:cytoplasm"/>
    <property type="evidence" value="ECO:0007669"/>
    <property type="project" value="TreeGrafter"/>
</dbReference>
<dbReference type="Proteomes" id="UP000012174">
    <property type="component" value="Unassembled WGS sequence"/>
</dbReference>
<name>M7TLB7_EUTLA</name>
<organism evidence="4 5">
    <name type="scientific">Eutypa lata (strain UCR-EL1)</name>
    <name type="common">Grapevine dieback disease fungus</name>
    <name type="synonym">Eutypa armeniacae</name>
    <dbReference type="NCBI Taxonomy" id="1287681"/>
    <lineage>
        <taxon>Eukaryota</taxon>
        <taxon>Fungi</taxon>
        <taxon>Dikarya</taxon>
        <taxon>Ascomycota</taxon>
        <taxon>Pezizomycotina</taxon>
        <taxon>Sordariomycetes</taxon>
        <taxon>Xylariomycetidae</taxon>
        <taxon>Xylariales</taxon>
        <taxon>Diatrypaceae</taxon>
        <taxon>Eutypa</taxon>
    </lineage>
</organism>
<dbReference type="STRING" id="1287681.M7TLB7"/>
<keyword evidence="1" id="KW-0378">Hydrolase</keyword>
<evidence type="ECO:0000313" key="5">
    <source>
        <dbReference type="Proteomes" id="UP000012174"/>
    </source>
</evidence>
<dbReference type="Gene3D" id="3.40.50.1820">
    <property type="entry name" value="alpha/beta hydrolase"/>
    <property type="match status" value="1"/>
</dbReference>
<evidence type="ECO:0000256" key="1">
    <source>
        <dbReference type="ARBA" id="ARBA00022801"/>
    </source>
</evidence>
<dbReference type="EMBL" id="KB705795">
    <property type="protein sequence ID" value="EMR70731.1"/>
    <property type="molecule type" value="Genomic_DNA"/>
</dbReference>
<dbReference type="OMA" id="CYSGFIA"/>
<dbReference type="InterPro" id="IPR050593">
    <property type="entry name" value="LovG"/>
</dbReference>
<dbReference type="GO" id="GO:0019748">
    <property type="term" value="P:secondary metabolic process"/>
    <property type="evidence" value="ECO:0007669"/>
    <property type="project" value="TreeGrafter"/>
</dbReference>
<gene>
    <name evidence="4" type="ORF">UCREL1_2233</name>
</gene>
<dbReference type="KEGG" id="ela:UCREL1_2233"/>
<dbReference type="HOGENOM" id="CLU_051938_2_0_1"/>
<dbReference type="InterPro" id="IPR029058">
    <property type="entry name" value="AB_hydrolase_fold"/>
</dbReference>
<accession>M7TLB7</accession>
<dbReference type="OrthoDB" id="2094269at2759"/>
<feature type="region of interest" description="Disordered" evidence="2">
    <location>
        <begin position="1"/>
        <end position="25"/>
    </location>
</feature>
<sequence>MPANEAQPGPKGRANKKAAAAAVPSDKKELKILMLHGYTQSGPLFSSKTKALLKLLTKALSGPAPLNLAPRLIFPTGPHRLRAQDIPGFEPSSSTIDEEEEESDNWGWWRKDEATGAYVGLAEGMRSVAAAIREGEGIDGVLGFSQGGCLAALVAAALETPYRVPPPGCPSPEQKGVPGEEADWSWVKELRAANGHKPLRFCVVYSGFWAPVAGLQWLYDGGAAGEGEGESGGKGKINTPTLHFIGSLDSVVEESRSQALIDRCRDPAVAVHSGGHYVPVARDRVMPLVGFLRQVLLKEQEGKEKEEAEKL</sequence>
<protein>
    <submittedName>
        <fullName evidence="4">Putative dihydrofolate reductase protein</fullName>
    </submittedName>
</protein>